<dbReference type="OrthoDB" id="9780733at2"/>
<feature type="binding site" evidence="2">
    <location>
        <position position="181"/>
    </location>
    <ligand>
        <name>substrate</name>
    </ligand>
</feature>
<feature type="binding site" evidence="2">
    <location>
        <position position="160"/>
    </location>
    <ligand>
        <name>substrate</name>
    </ligand>
</feature>
<dbReference type="InterPro" id="IPR038404">
    <property type="entry name" value="TRAP_DctP_sf"/>
</dbReference>
<evidence type="ECO:0000256" key="2">
    <source>
        <dbReference type="PIRSR" id="PIRSR039026-1"/>
    </source>
</evidence>
<dbReference type="InterPro" id="IPR041722">
    <property type="entry name" value="TakP/all3028"/>
</dbReference>
<evidence type="ECO:0000256" key="1">
    <source>
        <dbReference type="ARBA" id="ARBA00022729"/>
    </source>
</evidence>
<dbReference type="NCBIfam" id="NF037995">
    <property type="entry name" value="TRAP_S1"/>
    <property type="match status" value="1"/>
</dbReference>
<dbReference type="InterPro" id="IPR006311">
    <property type="entry name" value="TAT_signal"/>
</dbReference>
<dbReference type="GO" id="GO:0015849">
    <property type="term" value="P:organic acid transport"/>
    <property type="evidence" value="ECO:0007669"/>
    <property type="project" value="InterPro"/>
</dbReference>
<dbReference type="PANTHER" id="PTHR33376">
    <property type="match status" value="1"/>
</dbReference>
<dbReference type="PIRSF" id="PIRSF039026">
    <property type="entry name" value="SiaP"/>
    <property type="match status" value="1"/>
</dbReference>
<protein>
    <submittedName>
        <fullName evidence="4">ABC transporter substrate-binding protein</fullName>
    </submittedName>
</protein>
<feature type="binding site" evidence="3">
    <location>
        <position position="244"/>
    </location>
    <ligand>
        <name>substrate</name>
    </ligand>
</feature>
<dbReference type="PANTHER" id="PTHR33376:SF5">
    <property type="entry name" value="EXTRACYTOPLASMIC SOLUTE RECEPTOR PROTEIN"/>
    <property type="match status" value="1"/>
</dbReference>
<dbReference type="Proteomes" id="UP000317496">
    <property type="component" value="Chromosome"/>
</dbReference>
<organism evidence="4 5">
    <name type="scientific">Ferrovibrio terrae</name>
    <dbReference type="NCBI Taxonomy" id="2594003"/>
    <lineage>
        <taxon>Bacteria</taxon>
        <taxon>Pseudomonadati</taxon>
        <taxon>Pseudomonadota</taxon>
        <taxon>Alphaproteobacteria</taxon>
        <taxon>Rhodospirillales</taxon>
        <taxon>Rhodospirillaceae</taxon>
        <taxon>Ferrovibrio</taxon>
    </lineage>
</organism>
<dbReference type="GO" id="GO:0043177">
    <property type="term" value="F:organic acid binding"/>
    <property type="evidence" value="ECO:0007669"/>
    <property type="project" value="InterPro"/>
</dbReference>
<dbReference type="GO" id="GO:0031317">
    <property type="term" value="C:tripartite ATP-independent periplasmic transporter complex"/>
    <property type="evidence" value="ECO:0007669"/>
    <property type="project" value="InterPro"/>
</dbReference>
<dbReference type="GO" id="GO:0055085">
    <property type="term" value="P:transmembrane transport"/>
    <property type="evidence" value="ECO:0007669"/>
    <property type="project" value="InterPro"/>
</dbReference>
<keyword evidence="5" id="KW-1185">Reference proteome</keyword>
<proteinExistence type="predicted"/>
<accession>A0A516H4S5</accession>
<keyword evidence="3" id="KW-0479">Metal-binding</keyword>
<dbReference type="GO" id="GO:0046872">
    <property type="term" value="F:metal ion binding"/>
    <property type="evidence" value="ECO:0007669"/>
    <property type="project" value="UniProtKB-KW"/>
</dbReference>
<dbReference type="RefSeq" id="WP_144069737.1">
    <property type="nucleotide sequence ID" value="NZ_CP041636.1"/>
</dbReference>
<dbReference type="KEGG" id="fer:FNB15_16395"/>
<dbReference type="AlphaFoldDB" id="A0A516H4S5"/>
<sequence length="377" mass="41404">MQRRKFLKGAALAGAGSIGVASSFPMPAIAQSQPEIRWRLASSFPKSLDTIYGAAEVVANRVNSATGGKFQIRCFAAGEIVPGLQVLDAVQAGTVECGHTANYYYVGKDPTFAFDTSIPFGLNARQQNAWMYHGGGRALMNEFFKDYNCHAIPAGNTGAQMGGWFRKEIKTVEDLTGLKFRVGGFAGQVLSRLGVVPQQIAGGDIYPSLEKGTIDAAEWVGPYDDEKLGFNKVAKYYYYPGWWEGGPQLSVMVNIEQWNKLPKEYQSVLEAACAEANIWMVSKYDALNPAALKKLIAGGTQLRAFPRPVMEACLKEANELYAETAAKNPKFKKVYDSWVNFRNDQVAWFRVAENTFDNFMIAGTQQRRAAAPPKKGG</sequence>
<gene>
    <name evidence="4" type="ORF">FNB15_16395</name>
</gene>
<dbReference type="CDD" id="cd13682">
    <property type="entry name" value="PBP2_TRAP_alpha-ketoacid"/>
    <property type="match status" value="1"/>
</dbReference>
<dbReference type="PROSITE" id="PS51318">
    <property type="entry name" value="TAT"/>
    <property type="match status" value="1"/>
</dbReference>
<dbReference type="InterPro" id="IPR026289">
    <property type="entry name" value="SBP_TakP-like"/>
</dbReference>
<feature type="binding site" evidence="3">
    <location>
        <position position="218"/>
    </location>
    <ligand>
        <name>substrate</name>
    </ligand>
</feature>
<dbReference type="Gene3D" id="3.40.190.170">
    <property type="entry name" value="Bacterial extracellular solute-binding protein, family 7"/>
    <property type="match status" value="1"/>
</dbReference>
<dbReference type="Pfam" id="PF03480">
    <property type="entry name" value="DctP"/>
    <property type="match status" value="1"/>
</dbReference>
<dbReference type="Gene3D" id="3.40.190.10">
    <property type="entry name" value="Periplasmic binding protein-like II"/>
    <property type="match status" value="1"/>
</dbReference>
<dbReference type="EMBL" id="CP041636">
    <property type="protein sequence ID" value="QDO98756.1"/>
    <property type="molecule type" value="Genomic_DNA"/>
</dbReference>
<evidence type="ECO:0000313" key="4">
    <source>
        <dbReference type="EMBL" id="QDO98756.1"/>
    </source>
</evidence>
<feature type="binding site" evidence="3">
    <location>
        <position position="219"/>
    </location>
    <ligand>
        <name>Na(+)</name>
        <dbReference type="ChEBI" id="CHEBI:29101"/>
    </ligand>
</feature>
<evidence type="ECO:0000256" key="3">
    <source>
        <dbReference type="PIRSR" id="PIRSR039026-2"/>
    </source>
</evidence>
<evidence type="ECO:0000313" key="5">
    <source>
        <dbReference type="Proteomes" id="UP000317496"/>
    </source>
</evidence>
<name>A0A516H4S5_9PROT</name>
<dbReference type="InterPro" id="IPR018389">
    <property type="entry name" value="DctP_fam"/>
</dbReference>
<reference evidence="4 5" key="1">
    <citation type="submission" date="2019-07" db="EMBL/GenBank/DDBJ databases">
        <title>Genome sequencing for Ferrovibrio sp. K5.</title>
        <authorList>
            <person name="Park S.-J."/>
        </authorList>
    </citation>
    <scope>NUCLEOTIDE SEQUENCE [LARGE SCALE GENOMIC DNA]</scope>
    <source>
        <strain evidence="4 5">K5</strain>
    </source>
</reference>
<keyword evidence="1" id="KW-0732">Signal</keyword>